<dbReference type="FunFam" id="3.40.390.10:FF:000001">
    <property type="entry name" value="A disintegrin and metalloproteinase with thrombospondin motifs 1"/>
    <property type="match status" value="1"/>
</dbReference>
<evidence type="ECO:0000256" key="14">
    <source>
        <dbReference type="PROSITE-ProRule" id="PRU00276"/>
    </source>
</evidence>
<dbReference type="CDD" id="cd04273">
    <property type="entry name" value="ZnMc_ADAMTS_like"/>
    <property type="match status" value="1"/>
</dbReference>
<evidence type="ECO:0000256" key="15">
    <source>
        <dbReference type="SAM" id="MobiDB-lite"/>
    </source>
</evidence>
<reference evidence="18" key="1">
    <citation type="submission" date="2020-07" db="EMBL/GenBank/DDBJ databases">
        <title>Clarias magur genome sequencing, assembly and annotation.</title>
        <authorList>
            <person name="Kushwaha B."/>
            <person name="Kumar R."/>
            <person name="Das P."/>
            <person name="Joshi C.G."/>
            <person name="Kumar D."/>
            <person name="Nagpure N.S."/>
            <person name="Pandey M."/>
            <person name="Agarwal S."/>
            <person name="Srivastava S."/>
            <person name="Singh M."/>
            <person name="Sahoo L."/>
            <person name="Jayasankar P."/>
            <person name="Meher P.K."/>
            <person name="Koringa P.G."/>
            <person name="Iquebal M.A."/>
            <person name="Das S.P."/>
            <person name="Bit A."/>
            <person name="Patnaik S."/>
            <person name="Patel N."/>
            <person name="Shah T.M."/>
            <person name="Hinsu A."/>
            <person name="Jena J.K."/>
        </authorList>
    </citation>
    <scope>NUCLEOTIDE SEQUENCE</scope>
    <source>
        <strain evidence="18">CIFAMagur01</strain>
        <tissue evidence="18">Testis</tissue>
    </source>
</reference>
<comment type="subcellular location">
    <subcellularLocation>
        <location evidence="1">Secreted</location>
        <location evidence="1">Extracellular space</location>
        <location evidence="1">Extracellular matrix</location>
    </subcellularLocation>
</comment>
<accession>A0A8J4UQW9</accession>
<dbReference type="GO" id="GO:0030198">
    <property type="term" value="P:extracellular matrix organization"/>
    <property type="evidence" value="ECO:0007669"/>
    <property type="project" value="TreeGrafter"/>
</dbReference>
<keyword evidence="3" id="KW-0272">Extracellular matrix</keyword>
<gene>
    <name evidence="18" type="primary">adamts5</name>
    <name evidence="18" type="ORF">DAT39_007690</name>
</gene>
<dbReference type="InterPro" id="IPR024079">
    <property type="entry name" value="MetalloPept_cat_dom_sf"/>
</dbReference>
<dbReference type="GO" id="GO:0031012">
    <property type="term" value="C:extracellular matrix"/>
    <property type="evidence" value="ECO:0007669"/>
    <property type="project" value="TreeGrafter"/>
</dbReference>
<dbReference type="InterPro" id="IPR000884">
    <property type="entry name" value="TSP1_rpt"/>
</dbReference>
<evidence type="ECO:0000256" key="2">
    <source>
        <dbReference type="ARBA" id="ARBA00022525"/>
    </source>
</evidence>
<organism evidence="18 19">
    <name type="scientific">Clarias magur</name>
    <name type="common">Asian catfish</name>
    <name type="synonym">Macropteronotus magur</name>
    <dbReference type="NCBI Taxonomy" id="1594786"/>
    <lineage>
        <taxon>Eukaryota</taxon>
        <taxon>Metazoa</taxon>
        <taxon>Chordata</taxon>
        <taxon>Craniata</taxon>
        <taxon>Vertebrata</taxon>
        <taxon>Euteleostomi</taxon>
        <taxon>Actinopterygii</taxon>
        <taxon>Neopterygii</taxon>
        <taxon>Teleostei</taxon>
        <taxon>Ostariophysi</taxon>
        <taxon>Siluriformes</taxon>
        <taxon>Clariidae</taxon>
        <taxon>Clarias</taxon>
    </lineage>
</organism>
<dbReference type="InterPro" id="IPR001590">
    <property type="entry name" value="Peptidase_M12B"/>
</dbReference>
<dbReference type="EMBL" id="QNUK01000087">
    <property type="protein sequence ID" value="KAF5902602.1"/>
    <property type="molecule type" value="Genomic_DNA"/>
</dbReference>
<feature type="chain" id="PRO_5035156649" evidence="16">
    <location>
        <begin position="30"/>
        <end position="579"/>
    </location>
</feature>
<feature type="disulfide bond" evidence="13">
    <location>
        <begin position="297"/>
        <end position="349"/>
    </location>
</feature>
<feature type="disulfide bond" evidence="13">
    <location>
        <begin position="452"/>
        <end position="474"/>
    </location>
</feature>
<dbReference type="Gene3D" id="2.20.100.10">
    <property type="entry name" value="Thrombospondin type-1 (TSP1) repeat"/>
    <property type="match status" value="1"/>
</dbReference>
<keyword evidence="4" id="KW-0645">Protease</keyword>
<feature type="disulfide bond" evidence="13">
    <location>
        <begin position="326"/>
        <end position="331"/>
    </location>
</feature>
<dbReference type="Proteomes" id="UP000727407">
    <property type="component" value="Unassembled WGS sequence"/>
</dbReference>
<dbReference type="InterPro" id="IPR013276">
    <property type="entry name" value="Pept_M12B_ADAM-TS5"/>
</dbReference>
<dbReference type="SMART" id="SM00209">
    <property type="entry name" value="TSP1"/>
    <property type="match status" value="1"/>
</dbReference>
<evidence type="ECO:0000256" key="12">
    <source>
        <dbReference type="PIRSR" id="PIRSR613276-2"/>
    </source>
</evidence>
<dbReference type="GO" id="GO:0008270">
    <property type="term" value="F:zinc ion binding"/>
    <property type="evidence" value="ECO:0007669"/>
    <property type="project" value="InterPro"/>
</dbReference>
<evidence type="ECO:0000256" key="5">
    <source>
        <dbReference type="ARBA" id="ARBA00022723"/>
    </source>
</evidence>
<feature type="non-terminal residue" evidence="18">
    <location>
        <position position="579"/>
    </location>
</feature>
<feature type="binding site" evidence="12 14">
    <location>
        <position position="375"/>
    </location>
    <ligand>
        <name>Zn(2+)</name>
        <dbReference type="ChEBI" id="CHEBI:29105"/>
        <note>catalytic</note>
    </ligand>
</feature>
<dbReference type="Gene3D" id="3.40.1620.60">
    <property type="match status" value="1"/>
</dbReference>
<evidence type="ECO:0000256" key="10">
    <source>
        <dbReference type="ARBA" id="ARBA00023180"/>
    </source>
</evidence>
<protein>
    <submittedName>
        <fullName evidence="18">A disintegrin and metalloproteinase with thrombospondin motifs 5</fullName>
    </submittedName>
</protein>
<proteinExistence type="predicted"/>
<dbReference type="OrthoDB" id="9936463at2759"/>
<evidence type="ECO:0000256" key="8">
    <source>
        <dbReference type="ARBA" id="ARBA00023049"/>
    </source>
</evidence>
<evidence type="ECO:0000256" key="7">
    <source>
        <dbReference type="ARBA" id="ARBA00022833"/>
    </source>
</evidence>
<dbReference type="SMART" id="SM00608">
    <property type="entry name" value="ACR"/>
    <property type="match status" value="1"/>
</dbReference>
<feature type="binding site" description="in inhibited form" evidence="12">
    <location>
        <position position="181"/>
    </location>
    <ligand>
        <name>Zn(2+)</name>
        <dbReference type="ChEBI" id="CHEBI:29105"/>
        <note>catalytic</note>
    </ligand>
</feature>
<feature type="disulfide bond" evidence="13">
    <location>
        <begin position="534"/>
        <end position="571"/>
    </location>
</feature>
<feature type="signal peptide" evidence="16">
    <location>
        <begin position="1"/>
        <end position="29"/>
    </location>
</feature>
<evidence type="ECO:0000313" key="19">
    <source>
        <dbReference type="Proteomes" id="UP000727407"/>
    </source>
</evidence>
<dbReference type="FunFam" id="2.20.100.10:FF:000006">
    <property type="entry name" value="A disintegrin and metalloproteinase with thrombospondin motifs 1"/>
    <property type="match status" value="1"/>
</dbReference>
<dbReference type="Gene3D" id="3.40.390.10">
    <property type="entry name" value="Collagenase (Catalytic Domain)"/>
    <property type="match status" value="1"/>
</dbReference>
<dbReference type="SUPFAM" id="SSF55486">
    <property type="entry name" value="Metalloproteases ('zincins'), catalytic domain"/>
    <property type="match status" value="1"/>
</dbReference>
<dbReference type="SUPFAM" id="SSF82895">
    <property type="entry name" value="TSP-1 type 1 repeat"/>
    <property type="match status" value="1"/>
</dbReference>
<feature type="disulfide bond" evidence="13">
    <location>
        <begin position="549"/>
        <end position="561"/>
    </location>
</feature>
<keyword evidence="6" id="KW-0378">Hydrolase</keyword>
<evidence type="ECO:0000256" key="4">
    <source>
        <dbReference type="ARBA" id="ARBA00022670"/>
    </source>
</evidence>
<evidence type="ECO:0000256" key="16">
    <source>
        <dbReference type="SAM" id="SignalP"/>
    </source>
</evidence>
<sequence length="579" mass="63566">MPAALGSLARALSLTLVLLCVSLPRLADALPDSLARPSSPPANGSGVAPVRRTGGVVRAIDRLYHGGGRVGYLVYLDGRRFQLDLERDESVMSRRFGDPSLGGSEIPRRGCLYRGTVDSDAESLAVFDTCMGGLDGFFAVKRDRYTIRPAGAHESDAERAPHSYTRESFSFEAVPTEHQSCGTRERRRMRGGTGDAARDAHGRRVWARPRTTRKRRSVSRARHVELLLVADDSMAKKYGKDLQHYLLTLASIASRLYGHASIENPIRLSVVKVTVLPENEKGLDVSKNAAATLKSFCKWQNQQNPLDDDDQHHHDAAILFTRQDLCGHHSCDTLGMADVGTVCSPERSCAVIEDDGLHAAFTVAHEIGHLLGLSHDDSKFCEERYGSTEDKRLMSSILTSIDASKPWSRCTSATITDFFDDGNAECLLDTPHNPLLGPEELPGQSYDAVRQCQLAFGPEYSVCPGMDVCARLWCAVIRKGQMVCLTKKLPAAEGTQCGKGRICLHGKCVDKTRKRHYSTSNHGSWSSWGPWGSCSRTCGGGVQFTQRLCNNPPPRNNGRYCTGKRAIYRSCNVTPCPTR</sequence>
<feature type="binding site" evidence="12 14">
    <location>
        <position position="365"/>
    </location>
    <ligand>
        <name>Zn(2+)</name>
        <dbReference type="ChEBI" id="CHEBI:29105"/>
        <note>catalytic</note>
    </ligand>
</feature>
<dbReference type="InterPro" id="IPR006586">
    <property type="entry name" value="ADAM_Cys-rich"/>
</dbReference>
<comment type="cofactor">
    <cofactor evidence="12">
        <name>Zn(2+)</name>
        <dbReference type="ChEBI" id="CHEBI:29105"/>
    </cofactor>
    <text evidence="12">Binds 1 zinc ion per subunit.</text>
</comment>
<evidence type="ECO:0000256" key="1">
    <source>
        <dbReference type="ARBA" id="ARBA00004498"/>
    </source>
</evidence>
<dbReference type="AlphaFoldDB" id="A0A8J4UQW9"/>
<feature type="domain" description="Peptidase M12B" evidence="17">
    <location>
        <begin position="222"/>
        <end position="431"/>
    </location>
</feature>
<dbReference type="PRINTS" id="PR01860">
    <property type="entry name" value="ADAMTS5"/>
</dbReference>
<evidence type="ECO:0000256" key="13">
    <source>
        <dbReference type="PIRSR" id="PIRSR613276-3"/>
    </source>
</evidence>
<evidence type="ECO:0000256" key="3">
    <source>
        <dbReference type="ARBA" id="ARBA00022530"/>
    </source>
</evidence>
<feature type="disulfide bond" evidence="13">
    <location>
        <begin position="469"/>
        <end position="503"/>
    </location>
</feature>
<feature type="disulfide bond" evidence="13">
    <location>
        <begin position="538"/>
        <end position="576"/>
    </location>
</feature>
<dbReference type="PROSITE" id="PS50092">
    <property type="entry name" value="TSP1"/>
    <property type="match status" value="1"/>
</dbReference>
<evidence type="ECO:0000256" key="11">
    <source>
        <dbReference type="PIRSR" id="PIRSR613276-1"/>
    </source>
</evidence>
<keyword evidence="7 12" id="KW-0862">Zinc</keyword>
<dbReference type="Pfam" id="PF17771">
    <property type="entry name" value="ADAMTS_CR_2"/>
    <property type="match status" value="1"/>
</dbReference>
<feature type="binding site" evidence="12 14">
    <location>
        <position position="369"/>
    </location>
    <ligand>
        <name>Zn(2+)</name>
        <dbReference type="ChEBI" id="CHEBI:29105"/>
        <note>catalytic</note>
    </ligand>
</feature>
<evidence type="ECO:0000259" key="17">
    <source>
        <dbReference type="PROSITE" id="PS50215"/>
    </source>
</evidence>
<feature type="disulfide bond" evidence="13">
    <location>
        <begin position="463"/>
        <end position="484"/>
    </location>
</feature>
<dbReference type="PRINTS" id="PR01705">
    <property type="entry name" value="TSP1REPEAT"/>
</dbReference>
<feature type="region of interest" description="Disordered" evidence="15">
    <location>
        <begin position="176"/>
        <end position="201"/>
    </location>
</feature>
<feature type="active site" evidence="11 14">
    <location>
        <position position="366"/>
    </location>
</feature>
<dbReference type="InterPro" id="IPR050439">
    <property type="entry name" value="ADAMTS_ADAMTS-like"/>
</dbReference>
<feature type="disulfide bond" evidence="13">
    <location>
        <begin position="343"/>
        <end position="426"/>
    </location>
</feature>
<dbReference type="GO" id="GO:0004222">
    <property type="term" value="F:metalloendopeptidase activity"/>
    <property type="evidence" value="ECO:0007669"/>
    <property type="project" value="InterPro"/>
</dbReference>
<dbReference type="InterPro" id="IPR041645">
    <property type="entry name" value="ADAMTS_CR_2"/>
</dbReference>
<keyword evidence="9 13" id="KW-1015">Disulfide bond</keyword>
<feature type="disulfide bond" evidence="13">
    <location>
        <begin position="381"/>
        <end position="410"/>
    </location>
</feature>
<evidence type="ECO:0000313" key="18">
    <source>
        <dbReference type="EMBL" id="KAF5902602.1"/>
    </source>
</evidence>
<dbReference type="Pfam" id="PF00090">
    <property type="entry name" value="TSP_1"/>
    <property type="match status" value="1"/>
</dbReference>
<name>A0A8J4UQW9_CLAMG</name>
<comment type="caution">
    <text evidence="14">Lacks conserved residue(s) required for the propagation of feature annotation.</text>
</comment>
<dbReference type="PANTHER" id="PTHR13723">
    <property type="entry name" value="ADAMTS A DISINTEGRIN AND METALLOPROTEASE WITH THROMBOSPONDIN MOTIFS PROTEASE"/>
    <property type="match status" value="1"/>
</dbReference>
<keyword evidence="19" id="KW-1185">Reference proteome</keyword>
<evidence type="ECO:0000256" key="9">
    <source>
        <dbReference type="ARBA" id="ARBA00023157"/>
    </source>
</evidence>
<dbReference type="InterPro" id="IPR036383">
    <property type="entry name" value="TSP1_rpt_sf"/>
</dbReference>
<feature type="disulfide bond" evidence="13">
    <location>
        <begin position="497"/>
        <end position="508"/>
    </location>
</feature>
<keyword evidence="8" id="KW-0482">Metalloprotease</keyword>
<evidence type="ECO:0000256" key="6">
    <source>
        <dbReference type="ARBA" id="ARBA00022801"/>
    </source>
</evidence>
<dbReference type="GO" id="GO:0006508">
    <property type="term" value="P:proteolysis"/>
    <property type="evidence" value="ECO:0007669"/>
    <property type="project" value="UniProtKB-KW"/>
</dbReference>
<comment type="caution">
    <text evidence="18">The sequence shown here is derived from an EMBL/GenBank/DDBJ whole genome shotgun (WGS) entry which is preliminary data.</text>
</comment>
<dbReference type="Pfam" id="PF01421">
    <property type="entry name" value="Reprolysin"/>
    <property type="match status" value="1"/>
</dbReference>
<dbReference type="PANTHER" id="PTHR13723:SF37">
    <property type="entry name" value="A DISINTEGRIN AND METALLOPROTEINASE WITH THROMBOSPONDIN MOTIFS 5"/>
    <property type="match status" value="1"/>
</dbReference>
<keyword evidence="16" id="KW-0732">Signal</keyword>
<keyword evidence="5 12" id="KW-0479">Metal-binding</keyword>
<dbReference type="PROSITE" id="PS50215">
    <property type="entry name" value="ADAM_MEPRO"/>
    <property type="match status" value="1"/>
</dbReference>
<keyword evidence="2" id="KW-0964">Secreted</keyword>
<keyword evidence="10" id="KW-0325">Glycoprotein</keyword>